<dbReference type="NCBIfam" id="NF041495">
    <property type="entry name" value="MobB_relaxase"/>
    <property type="match status" value="1"/>
</dbReference>
<protein>
    <recommendedName>
        <fullName evidence="3">Mobilization protein</fullName>
    </recommendedName>
</protein>
<dbReference type="OrthoDB" id="1404627at2"/>
<evidence type="ECO:0000313" key="2">
    <source>
        <dbReference type="Proteomes" id="UP000183209"/>
    </source>
</evidence>
<dbReference type="Pfam" id="PF18976">
    <property type="entry name" value="DUF5712"/>
    <property type="match status" value="1"/>
</dbReference>
<proteinExistence type="predicted"/>
<evidence type="ECO:0008006" key="3">
    <source>
        <dbReference type="Google" id="ProtNLM"/>
    </source>
</evidence>
<organism evidence="1 2">
    <name type="scientific">Zhouia amylolytica</name>
    <dbReference type="NCBI Taxonomy" id="376730"/>
    <lineage>
        <taxon>Bacteria</taxon>
        <taxon>Pseudomonadati</taxon>
        <taxon>Bacteroidota</taxon>
        <taxon>Flavobacteriia</taxon>
        <taxon>Flavobacteriales</taxon>
        <taxon>Flavobacteriaceae</taxon>
        <taxon>Zhouia</taxon>
    </lineage>
</organism>
<evidence type="ECO:0000313" key="1">
    <source>
        <dbReference type="EMBL" id="SFS85024.1"/>
    </source>
</evidence>
<gene>
    <name evidence="1" type="ORF">SAMN04487906_1893</name>
</gene>
<dbReference type="RefSeq" id="WP_074978449.1">
    <property type="nucleotide sequence ID" value="NZ_FPAG01000005.1"/>
</dbReference>
<reference evidence="1 2" key="1">
    <citation type="submission" date="2016-10" db="EMBL/GenBank/DDBJ databases">
        <authorList>
            <person name="de Groot N.N."/>
        </authorList>
    </citation>
    <scope>NUCLEOTIDE SEQUENCE [LARGE SCALE GENOMIC DNA]</scope>
    <source>
        <strain evidence="1 2">CGMCC 1.6114</strain>
    </source>
</reference>
<accession>A0A1I6T715</accession>
<name>A0A1I6T715_9FLAO</name>
<dbReference type="InterPro" id="IPR048098">
    <property type="entry name" value="MobB"/>
</dbReference>
<dbReference type="Proteomes" id="UP000183209">
    <property type="component" value="Unassembled WGS sequence"/>
</dbReference>
<dbReference type="InterPro" id="IPR043766">
    <property type="entry name" value="BfmA-like"/>
</dbReference>
<dbReference type="EMBL" id="FPAG01000005">
    <property type="protein sequence ID" value="SFS85024.1"/>
    <property type="molecule type" value="Genomic_DNA"/>
</dbReference>
<dbReference type="AlphaFoldDB" id="A0A1I6T715"/>
<sequence length="339" mass="39119">MYVTISAQYQGGNFKGSVGDFVKYLEKENQKKAPQEQELYFNQHKDDINPQTVITQIDNNTAKLKKKEPKFYSIVVSPSKRELKHIGDNPEKLRQYTRELMKAYAASFYRDRTVTVDDIKYYAKIEHERSYSEKDKQIKENQPYLNKILELKNKIREIERGEAKGNIQKLSRQISKIQHQAPHHQNGKMIVHGMQKQGHQSHVHIIVSRKDITNTHSLSPGSKYKASQTILNGRKQKQGFNRNQFYKAAEKTFDTTFGYRRNFVESYHARNLLDKNPKQFFTALSGLPTTERQAAFKLLRATGVKLPVIPVSQAQLAYKTLMKLKRSIGKAIDSGSIGI</sequence>